<proteinExistence type="predicted"/>
<dbReference type="Proteomes" id="UP000299102">
    <property type="component" value="Unassembled WGS sequence"/>
</dbReference>
<dbReference type="EMBL" id="BGZK01000645">
    <property type="protein sequence ID" value="GBP54367.1"/>
    <property type="molecule type" value="Genomic_DNA"/>
</dbReference>
<comment type="caution">
    <text evidence="1">The sequence shown here is derived from an EMBL/GenBank/DDBJ whole genome shotgun (WGS) entry which is preliminary data.</text>
</comment>
<evidence type="ECO:0000313" key="2">
    <source>
        <dbReference type="Proteomes" id="UP000299102"/>
    </source>
</evidence>
<keyword evidence="2" id="KW-1185">Reference proteome</keyword>
<accession>A0A4C1WW70</accession>
<evidence type="ECO:0000313" key="1">
    <source>
        <dbReference type="EMBL" id="GBP54367.1"/>
    </source>
</evidence>
<gene>
    <name evidence="1" type="ORF">EVAR_50780_1</name>
</gene>
<organism evidence="1 2">
    <name type="scientific">Eumeta variegata</name>
    <name type="common">Bagworm moth</name>
    <name type="synonym">Eumeta japonica</name>
    <dbReference type="NCBI Taxonomy" id="151549"/>
    <lineage>
        <taxon>Eukaryota</taxon>
        <taxon>Metazoa</taxon>
        <taxon>Ecdysozoa</taxon>
        <taxon>Arthropoda</taxon>
        <taxon>Hexapoda</taxon>
        <taxon>Insecta</taxon>
        <taxon>Pterygota</taxon>
        <taxon>Neoptera</taxon>
        <taxon>Endopterygota</taxon>
        <taxon>Lepidoptera</taxon>
        <taxon>Glossata</taxon>
        <taxon>Ditrysia</taxon>
        <taxon>Tineoidea</taxon>
        <taxon>Psychidae</taxon>
        <taxon>Oiketicinae</taxon>
        <taxon>Eumeta</taxon>
    </lineage>
</organism>
<dbReference type="AlphaFoldDB" id="A0A4C1WW70"/>
<reference evidence="1 2" key="1">
    <citation type="journal article" date="2019" name="Commun. Biol.">
        <title>The bagworm genome reveals a unique fibroin gene that provides high tensile strength.</title>
        <authorList>
            <person name="Kono N."/>
            <person name="Nakamura H."/>
            <person name="Ohtoshi R."/>
            <person name="Tomita M."/>
            <person name="Numata K."/>
            <person name="Arakawa K."/>
        </authorList>
    </citation>
    <scope>NUCLEOTIDE SEQUENCE [LARGE SCALE GENOMIC DNA]</scope>
</reference>
<sequence length="121" mass="13672">MSYRYKTVCRLMVFDADNRRDLPSLPFSSTFCLYTERVFISDNDFVISKLVIDRCLHYDMSTSTTIGLNTHPCGCGRHGVFLRIRRSFAGLPHPLAGVGAGRRTYFLPLARTSSTNSPCQQ</sequence>
<protein>
    <submittedName>
        <fullName evidence="1">Uncharacterized protein</fullName>
    </submittedName>
</protein>
<name>A0A4C1WW70_EUMVA</name>